<sequence>MSSKWSLLQMKKSCRLQEKMVMEAARNPVYTQVHDAAIQGAEAVQQAADVSQSLCGSPLISAATVPFNPTIFNKIA</sequence>
<dbReference type="EMBL" id="SRMO01000085">
    <property type="protein sequence ID" value="TGG90698.1"/>
    <property type="molecule type" value="Genomic_DNA"/>
</dbReference>
<dbReference type="Proteomes" id="UP000317990">
    <property type="component" value="Unassembled WGS sequence"/>
</dbReference>
<protein>
    <submittedName>
        <fullName evidence="1">Uncharacterized protein</fullName>
    </submittedName>
</protein>
<evidence type="ECO:0000313" key="1">
    <source>
        <dbReference type="EMBL" id="TGG90698.1"/>
    </source>
</evidence>
<organism evidence="1 2">
    <name type="scientific">Aphanocapsa feldmannii 277cV</name>
    <dbReference type="NCBI Taxonomy" id="2507553"/>
    <lineage>
        <taxon>Bacteria</taxon>
        <taxon>Bacillati</taxon>
        <taxon>Cyanobacteriota</taxon>
        <taxon>Cyanophyceae</taxon>
        <taxon>Oscillatoriophycideae</taxon>
        <taxon>Chroococcales</taxon>
        <taxon>Microcystaceae</taxon>
        <taxon>Aphanocapsa</taxon>
    </lineage>
</organism>
<name>A0A524RL56_9CHRO</name>
<reference evidence="1 2" key="1">
    <citation type="journal article" date="2019" name="mSystems">
        <title>Life at home and on the roam: Genomic adaptions reflect the dual lifestyle of an intracellular, facultative symbiont.</title>
        <authorList>
            <person name="Burgsdorf I."/>
        </authorList>
    </citation>
    <scope>NUCLEOTIDE SEQUENCE [LARGE SCALE GENOMIC DNA]</scope>
    <source>
        <strain evidence="1">277cV</strain>
    </source>
</reference>
<dbReference type="AlphaFoldDB" id="A0A524RL56"/>
<accession>A0A524RL56</accession>
<comment type="caution">
    <text evidence="1">The sequence shown here is derived from an EMBL/GenBank/DDBJ whole genome shotgun (WGS) entry which is preliminary data.</text>
</comment>
<evidence type="ECO:0000313" key="2">
    <source>
        <dbReference type="Proteomes" id="UP000317990"/>
    </source>
</evidence>
<gene>
    <name evidence="1" type="ORF">ERJ67_10095</name>
</gene>
<proteinExistence type="predicted"/>